<dbReference type="EnsemblMetazoa" id="GMOY010799-RA">
    <property type="protein sequence ID" value="GMOY010799-PA"/>
    <property type="gene ID" value="GMOY010799"/>
</dbReference>
<accession>A0A1B0GBW8</accession>
<sequence length="84" mass="8794">MVECASAGAVRPGTGNPSARLPRTSASQLNSGNGTANNVYKLAAKSLTNSTTRNGNLRTRLNIQLPKEKSVGASAGEIRIWLRA</sequence>
<dbReference type="AlphaFoldDB" id="A0A1B0GBW8"/>
<proteinExistence type="predicted"/>
<feature type="region of interest" description="Disordered" evidence="1">
    <location>
        <begin position="1"/>
        <end position="35"/>
    </location>
</feature>
<dbReference type="EMBL" id="CCAG010005899">
    <property type="status" value="NOT_ANNOTATED_CDS"/>
    <property type="molecule type" value="Genomic_DNA"/>
</dbReference>
<feature type="compositionally biased region" description="Polar residues" evidence="1">
    <location>
        <begin position="24"/>
        <end position="35"/>
    </location>
</feature>
<evidence type="ECO:0000313" key="2">
    <source>
        <dbReference type="EnsemblMetazoa" id="GMOY010799-PA"/>
    </source>
</evidence>
<dbReference type="VEuPathDB" id="VectorBase:GMOY010799"/>
<dbReference type="Proteomes" id="UP000092444">
    <property type="component" value="Unassembled WGS sequence"/>
</dbReference>
<name>A0A1B0GBW8_GLOMM</name>
<evidence type="ECO:0000313" key="3">
    <source>
        <dbReference type="Proteomes" id="UP000092444"/>
    </source>
</evidence>
<protein>
    <submittedName>
        <fullName evidence="2">Uncharacterized protein</fullName>
    </submittedName>
</protein>
<organism evidence="2 3">
    <name type="scientific">Glossina morsitans morsitans</name>
    <name type="common">Savannah tsetse fly</name>
    <dbReference type="NCBI Taxonomy" id="37546"/>
    <lineage>
        <taxon>Eukaryota</taxon>
        <taxon>Metazoa</taxon>
        <taxon>Ecdysozoa</taxon>
        <taxon>Arthropoda</taxon>
        <taxon>Hexapoda</taxon>
        <taxon>Insecta</taxon>
        <taxon>Pterygota</taxon>
        <taxon>Neoptera</taxon>
        <taxon>Endopterygota</taxon>
        <taxon>Diptera</taxon>
        <taxon>Brachycera</taxon>
        <taxon>Muscomorpha</taxon>
        <taxon>Hippoboscoidea</taxon>
        <taxon>Glossinidae</taxon>
        <taxon>Glossina</taxon>
    </lineage>
</organism>
<keyword evidence="3" id="KW-1185">Reference proteome</keyword>
<reference evidence="2" key="1">
    <citation type="submission" date="2020-05" db="UniProtKB">
        <authorList>
            <consortium name="EnsemblMetazoa"/>
        </authorList>
    </citation>
    <scope>IDENTIFICATION</scope>
    <source>
        <strain evidence="2">Yale</strain>
    </source>
</reference>
<evidence type="ECO:0000256" key="1">
    <source>
        <dbReference type="SAM" id="MobiDB-lite"/>
    </source>
</evidence>